<dbReference type="Proteomes" id="UP000031364">
    <property type="component" value="Unassembled WGS sequence"/>
</dbReference>
<keyword evidence="1" id="KW-0175">Coiled coil</keyword>
<feature type="coiled-coil region" evidence="1">
    <location>
        <begin position="199"/>
        <end position="226"/>
    </location>
</feature>
<evidence type="ECO:0000313" key="3">
    <source>
        <dbReference type="Proteomes" id="UP000031364"/>
    </source>
</evidence>
<dbReference type="EMBL" id="JNFP01000025">
    <property type="protein sequence ID" value="KIA63128.1"/>
    <property type="molecule type" value="Genomic_DNA"/>
</dbReference>
<keyword evidence="3" id="KW-1185">Reference proteome</keyword>
<dbReference type="RefSeq" id="WP_043673266.1">
    <property type="nucleotide sequence ID" value="NZ_BDCI01000020.1"/>
</dbReference>
<comment type="caution">
    <text evidence="2">The sequence shown here is derived from an EMBL/GenBank/DDBJ whole genome shotgun (WGS) entry which is preliminary data.</text>
</comment>
<dbReference type="NCBIfam" id="NF033852">
    <property type="entry name" value="fulvocin_rel"/>
    <property type="match status" value="1"/>
</dbReference>
<accession>A0ABR4ZD12</accession>
<evidence type="ECO:0000313" key="2">
    <source>
        <dbReference type="EMBL" id="KIA63128.1"/>
    </source>
</evidence>
<proteinExistence type="predicted"/>
<reference evidence="2 3" key="1">
    <citation type="journal article" date="2014" name="Int. J. Syst. Evol. Microbiol.">
        <title>Nocardia vulneris sp. nov., isolated from wounds of human patients in North America.</title>
        <authorList>
            <person name="Lasker B.A."/>
            <person name="Bell M."/>
            <person name="Klenk H.P."/>
            <person name="Sproer C."/>
            <person name="Schumann C."/>
            <person name="Schumann P."/>
            <person name="Brown J.M."/>
        </authorList>
    </citation>
    <scope>NUCLEOTIDE SEQUENCE [LARGE SCALE GENOMIC DNA]</scope>
    <source>
        <strain evidence="2 3">W9851</strain>
    </source>
</reference>
<sequence length="323" mass="34435">MKDSRWILAFDGSCAKCTRISDLVAAVAGDRLDTRPLTDADVIRWRHDSLGPAAPWQPTLIRVTGGRAKSWTGPALAVPMARVLGPRATVRVLRVLGEFAAAESAAQRSPDAVAAIVAQGPSRRGVLLAGSGAVLAGWLVLGRGAGVAEASSAHRWVQENLGSLPQDLDGIAKYPMTYRRAAIVQLPAEVQSRLWTEHLARARAARERLSTEQDAALRRIEELAADPATFRGERTDELTVRLDAAAARVEAEFGRAQARRIVGVLGPDTEAGERTLLAKLPDCECSAASSHCGDARCVGLVNGCNKKGGCGTLWRYECNGRCA</sequence>
<evidence type="ECO:0000256" key="1">
    <source>
        <dbReference type="SAM" id="Coils"/>
    </source>
</evidence>
<organism evidence="2 3">
    <name type="scientific">Nocardia vulneris</name>
    <dbReference type="NCBI Taxonomy" id="1141657"/>
    <lineage>
        <taxon>Bacteria</taxon>
        <taxon>Bacillati</taxon>
        <taxon>Actinomycetota</taxon>
        <taxon>Actinomycetes</taxon>
        <taxon>Mycobacteriales</taxon>
        <taxon>Nocardiaceae</taxon>
        <taxon>Nocardia</taxon>
    </lineage>
</organism>
<name>A0ABR4ZD12_9NOCA</name>
<protein>
    <submittedName>
        <fullName evidence="2">Uncharacterized protein</fullName>
    </submittedName>
</protein>
<gene>
    <name evidence="2" type="ORF">FG87_21075</name>
</gene>